<feature type="domain" description="RNA-binding S4" evidence="8">
    <location>
        <begin position="59"/>
        <end position="116"/>
    </location>
</feature>
<proteinExistence type="inferred from homology"/>
<gene>
    <name evidence="9" type="primary">rluB</name>
    <name evidence="9" type="ORF">GCM10011335_07110</name>
</gene>
<reference evidence="9" key="2">
    <citation type="submission" date="2020-09" db="EMBL/GenBank/DDBJ databases">
        <authorList>
            <person name="Sun Q."/>
            <person name="Zhou Y."/>
        </authorList>
    </citation>
    <scope>NUCLEOTIDE SEQUENCE</scope>
    <source>
        <strain evidence="9">CGMCC 1.15493</strain>
    </source>
</reference>
<dbReference type="FunFam" id="3.10.290.10:FF:000003">
    <property type="entry name" value="Pseudouridine synthase"/>
    <property type="match status" value="1"/>
</dbReference>
<feature type="compositionally biased region" description="Basic and acidic residues" evidence="7">
    <location>
        <begin position="29"/>
        <end position="44"/>
    </location>
</feature>
<feature type="region of interest" description="Disordered" evidence="7">
    <location>
        <begin position="313"/>
        <end position="550"/>
    </location>
</feature>
<organism evidence="9 10">
    <name type="scientific">Aureimonas glaciei</name>
    <dbReference type="NCBI Taxonomy" id="1776957"/>
    <lineage>
        <taxon>Bacteria</taxon>
        <taxon>Pseudomonadati</taxon>
        <taxon>Pseudomonadota</taxon>
        <taxon>Alphaproteobacteria</taxon>
        <taxon>Hyphomicrobiales</taxon>
        <taxon>Aurantimonadaceae</taxon>
        <taxon>Aureimonas</taxon>
    </lineage>
</organism>
<dbReference type="AlphaFoldDB" id="A0A916XTF4"/>
<dbReference type="InterPro" id="IPR002942">
    <property type="entry name" value="S4_RNA-bd"/>
</dbReference>
<dbReference type="EMBL" id="BMJJ01000001">
    <property type="protein sequence ID" value="GGD06716.1"/>
    <property type="molecule type" value="Genomic_DNA"/>
</dbReference>
<accession>A0A916XTF4</accession>
<keyword evidence="10" id="KW-1185">Reference proteome</keyword>
<dbReference type="InterPro" id="IPR042092">
    <property type="entry name" value="PsdUridine_s_RsuA/RluB/E/F_cat"/>
</dbReference>
<evidence type="ECO:0000256" key="4">
    <source>
        <dbReference type="ARBA" id="ARBA00023235"/>
    </source>
</evidence>
<dbReference type="CDD" id="cd00165">
    <property type="entry name" value="S4"/>
    <property type="match status" value="1"/>
</dbReference>
<comment type="caution">
    <text evidence="9">The sequence shown here is derived from an EMBL/GenBank/DDBJ whole genome shotgun (WGS) entry which is preliminary data.</text>
</comment>
<dbReference type="InterPro" id="IPR018496">
    <property type="entry name" value="PsdUridine_synth_RsuA/RluB_CS"/>
</dbReference>
<dbReference type="PROSITE" id="PS50889">
    <property type="entry name" value="S4"/>
    <property type="match status" value="1"/>
</dbReference>
<dbReference type="SUPFAM" id="SSF55174">
    <property type="entry name" value="Alpha-L RNA-binding motif"/>
    <property type="match status" value="1"/>
</dbReference>
<evidence type="ECO:0000256" key="3">
    <source>
        <dbReference type="ARBA" id="ARBA00022884"/>
    </source>
</evidence>
<evidence type="ECO:0000313" key="9">
    <source>
        <dbReference type="EMBL" id="GGD06716.1"/>
    </source>
</evidence>
<dbReference type="InterPro" id="IPR050343">
    <property type="entry name" value="RsuA_PseudoU_synthase"/>
</dbReference>
<dbReference type="Gene3D" id="3.30.70.1560">
    <property type="entry name" value="Alpha-L RNA-binding motif"/>
    <property type="match status" value="1"/>
</dbReference>
<dbReference type="SUPFAM" id="SSF55120">
    <property type="entry name" value="Pseudouridine synthase"/>
    <property type="match status" value="1"/>
</dbReference>
<feature type="compositionally biased region" description="Basic and acidic residues" evidence="7">
    <location>
        <begin position="316"/>
        <end position="328"/>
    </location>
</feature>
<dbReference type="Pfam" id="PF01479">
    <property type="entry name" value="S4"/>
    <property type="match status" value="1"/>
</dbReference>
<dbReference type="Gene3D" id="3.30.70.580">
    <property type="entry name" value="Pseudouridine synthase I, catalytic domain, N-terminal subdomain"/>
    <property type="match status" value="1"/>
</dbReference>
<feature type="region of interest" description="Disordered" evidence="7">
    <location>
        <begin position="1"/>
        <end position="61"/>
    </location>
</feature>
<dbReference type="GO" id="GO:0003723">
    <property type="term" value="F:RNA binding"/>
    <property type="evidence" value="ECO:0007669"/>
    <property type="project" value="UniProtKB-KW"/>
</dbReference>
<dbReference type="PANTHER" id="PTHR47683:SF3">
    <property type="entry name" value="RIBOSOMAL LARGE SUBUNIT PSEUDOURIDINE SYNTHASE B"/>
    <property type="match status" value="1"/>
</dbReference>
<comment type="similarity">
    <text evidence="2 6">Belongs to the pseudouridine synthase RsuA family.</text>
</comment>
<sequence>MGAAPRPAAGAPRKSYPTKFDTDAPGSAEKPRGGDRKPRDDARPGRSSAPETDEPAGSMRIAKRLARAGIASRRDAEGMIADGRIKVNGKVLDTPALVVTGKDRIEVDNQPLTPIERTRLWLFHKPAGVVTTNRDPEGRPTVFDRLPEDLPRVLSVGRLDINTEGLLLLTNDGGLARILELPATGWLRRYRVRAHGTVTQAQLDALRQGIAVDGVFYGAIEATLDSEKGANVWLTLGLREGKNREVKRILGHLGLDVNRLIRLSFGPFQLGDIPEGAVREINGRMLRDQLGDRLIEESGADFDAPIINTFTNETVQAEKKEEAPKPKSEWVSAAGERPNKKKFGDAKRTDALGRMDTRPPRPDRDARPSRGDDRPARDARPAQGDRPSYSDRPSRDDRPARPPRDDSRSRSAKPGEEAEAPKKPSGPRRMANVWMAPGARPIGEKKAAVREERAKGRGDRAKPVFGRARDNADADRPSRGPGAPRPQGASGAGDRPKPRPLGDGPRSRPAGGDGPRSRPGSGDAPRSRPGAPRDGAKRGPSDGPKRGPRS</sequence>
<name>A0A916XTF4_9HYPH</name>
<evidence type="ECO:0000259" key="8">
    <source>
        <dbReference type="SMART" id="SM00363"/>
    </source>
</evidence>
<dbReference type="InterPro" id="IPR000748">
    <property type="entry name" value="PsdUridine_synth_RsuA/RluB/E/F"/>
</dbReference>
<dbReference type="Gene3D" id="3.10.290.10">
    <property type="entry name" value="RNA-binding S4 domain"/>
    <property type="match status" value="1"/>
</dbReference>
<dbReference type="InterPro" id="IPR020094">
    <property type="entry name" value="TruA/RsuA/RluB/E/F_N"/>
</dbReference>
<evidence type="ECO:0000256" key="1">
    <source>
        <dbReference type="ARBA" id="ARBA00000073"/>
    </source>
</evidence>
<keyword evidence="3 5" id="KW-0694">RNA-binding</keyword>
<comment type="catalytic activity">
    <reaction evidence="1">
        <text>a uridine in RNA = a pseudouridine in RNA</text>
        <dbReference type="Rhea" id="RHEA:48348"/>
        <dbReference type="Rhea" id="RHEA-COMP:12068"/>
        <dbReference type="Rhea" id="RHEA-COMP:12069"/>
        <dbReference type="ChEBI" id="CHEBI:65314"/>
        <dbReference type="ChEBI" id="CHEBI:65315"/>
    </reaction>
</comment>
<evidence type="ECO:0000256" key="2">
    <source>
        <dbReference type="ARBA" id="ARBA00008348"/>
    </source>
</evidence>
<protein>
    <recommendedName>
        <fullName evidence="6">Pseudouridine synthase</fullName>
        <ecNumber evidence="6">5.4.99.-</ecNumber>
    </recommendedName>
</protein>
<evidence type="ECO:0000256" key="6">
    <source>
        <dbReference type="RuleBase" id="RU003887"/>
    </source>
</evidence>
<dbReference type="PANTHER" id="PTHR47683">
    <property type="entry name" value="PSEUDOURIDINE SYNTHASE FAMILY PROTEIN-RELATED"/>
    <property type="match status" value="1"/>
</dbReference>
<dbReference type="NCBIfam" id="TIGR00093">
    <property type="entry name" value="pseudouridine synthase"/>
    <property type="match status" value="1"/>
</dbReference>
<dbReference type="InterPro" id="IPR006145">
    <property type="entry name" value="PsdUridine_synth_RsuA/RluA"/>
</dbReference>
<evidence type="ECO:0000256" key="5">
    <source>
        <dbReference type="PROSITE-ProRule" id="PRU00182"/>
    </source>
</evidence>
<dbReference type="InterPro" id="IPR020103">
    <property type="entry name" value="PsdUridine_synth_cat_dom_sf"/>
</dbReference>
<dbReference type="EC" id="5.4.99.-" evidence="6"/>
<feature type="compositionally biased region" description="Basic and acidic residues" evidence="7">
    <location>
        <begin position="442"/>
        <end position="478"/>
    </location>
</feature>
<dbReference type="GO" id="GO:0120159">
    <property type="term" value="F:rRNA pseudouridine synthase activity"/>
    <property type="evidence" value="ECO:0007669"/>
    <property type="project" value="UniProtKB-ARBA"/>
</dbReference>
<feature type="compositionally biased region" description="Basic and acidic residues" evidence="7">
    <location>
        <begin position="388"/>
        <end position="422"/>
    </location>
</feature>
<evidence type="ECO:0000256" key="7">
    <source>
        <dbReference type="SAM" id="MobiDB-lite"/>
    </source>
</evidence>
<evidence type="ECO:0000313" key="10">
    <source>
        <dbReference type="Proteomes" id="UP000613160"/>
    </source>
</evidence>
<feature type="compositionally biased region" description="Basic and acidic residues" evidence="7">
    <location>
        <begin position="342"/>
        <end position="380"/>
    </location>
</feature>
<dbReference type="Proteomes" id="UP000613160">
    <property type="component" value="Unassembled WGS sequence"/>
</dbReference>
<dbReference type="SMART" id="SM00363">
    <property type="entry name" value="S4"/>
    <property type="match status" value="1"/>
</dbReference>
<reference evidence="9" key="1">
    <citation type="journal article" date="2014" name="Int. J. Syst. Evol. Microbiol.">
        <title>Complete genome sequence of Corynebacterium casei LMG S-19264T (=DSM 44701T), isolated from a smear-ripened cheese.</title>
        <authorList>
            <consortium name="US DOE Joint Genome Institute (JGI-PGF)"/>
            <person name="Walter F."/>
            <person name="Albersmeier A."/>
            <person name="Kalinowski J."/>
            <person name="Ruckert C."/>
        </authorList>
    </citation>
    <scope>NUCLEOTIDE SEQUENCE</scope>
    <source>
        <strain evidence="9">CGMCC 1.15493</strain>
    </source>
</reference>
<feature type="compositionally biased region" description="Basic and acidic residues" evidence="7">
    <location>
        <begin position="534"/>
        <end position="550"/>
    </location>
</feature>
<keyword evidence="4 6" id="KW-0413">Isomerase</keyword>
<dbReference type="InterPro" id="IPR036986">
    <property type="entry name" value="S4_RNA-bd_sf"/>
</dbReference>
<dbReference type="GO" id="GO:0000455">
    <property type="term" value="P:enzyme-directed rRNA pseudouridine synthesis"/>
    <property type="evidence" value="ECO:0007669"/>
    <property type="project" value="UniProtKB-ARBA"/>
</dbReference>
<dbReference type="PROSITE" id="PS01149">
    <property type="entry name" value="PSI_RSU"/>
    <property type="match status" value="1"/>
</dbReference>
<feature type="compositionally biased region" description="Low complexity" evidence="7">
    <location>
        <begin position="1"/>
        <end position="13"/>
    </location>
</feature>
<dbReference type="Pfam" id="PF00849">
    <property type="entry name" value="PseudoU_synth_2"/>
    <property type="match status" value="1"/>
</dbReference>